<dbReference type="GO" id="GO:0004867">
    <property type="term" value="F:serine-type endopeptidase inhibitor activity"/>
    <property type="evidence" value="ECO:0007669"/>
    <property type="project" value="UniProtKB-KW"/>
</dbReference>
<keyword evidence="2" id="KW-0722">Serine protease inhibitor</keyword>
<dbReference type="InterPro" id="IPR036880">
    <property type="entry name" value="Kunitz_BPTI_sf"/>
</dbReference>
<dbReference type="GO" id="GO:0005615">
    <property type="term" value="C:extracellular space"/>
    <property type="evidence" value="ECO:0007669"/>
    <property type="project" value="TreeGrafter"/>
</dbReference>
<dbReference type="PANTHER" id="PTHR10083:SF374">
    <property type="entry name" value="BPTI_KUNITZ INHIBITOR DOMAIN-CONTAINING PROTEIN"/>
    <property type="match status" value="1"/>
</dbReference>
<feature type="transmembrane region" description="Helical" evidence="4">
    <location>
        <begin position="12"/>
        <end position="31"/>
    </location>
</feature>
<keyword evidence="4" id="KW-0812">Transmembrane</keyword>
<evidence type="ECO:0000313" key="6">
    <source>
        <dbReference type="EMBL" id="KAK8774455.1"/>
    </source>
</evidence>
<dbReference type="CDD" id="cd00109">
    <property type="entry name" value="Kunitz-type"/>
    <property type="match status" value="2"/>
</dbReference>
<keyword evidence="4" id="KW-0472">Membrane</keyword>
<accession>A0AAQ4EI24</accession>
<keyword evidence="4" id="KW-1133">Transmembrane helix</keyword>
<protein>
    <recommendedName>
        <fullName evidence="5">BPTI/Kunitz inhibitor domain-containing protein</fullName>
    </recommendedName>
</protein>
<feature type="non-terminal residue" evidence="6">
    <location>
        <position position="1"/>
    </location>
</feature>
<dbReference type="InterPro" id="IPR050098">
    <property type="entry name" value="TFPI/VKTCI-like"/>
</dbReference>
<proteinExistence type="predicted"/>
<dbReference type="PRINTS" id="PR00759">
    <property type="entry name" value="BASICPTASE"/>
</dbReference>
<dbReference type="Pfam" id="PF00014">
    <property type="entry name" value="Kunitz_BPTI"/>
    <property type="match status" value="5"/>
</dbReference>
<keyword evidence="1" id="KW-0646">Protease inhibitor</keyword>
<organism evidence="6 7">
    <name type="scientific">Amblyomma americanum</name>
    <name type="common">Lone star tick</name>
    <dbReference type="NCBI Taxonomy" id="6943"/>
    <lineage>
        <taxon>Eukaryota</taxon>
        <taxon>Metazoa</taxon>
        <taxon>Ecdysozoa</taxon>
        <taxon>Arthropoda</taxon>
        <taxon>Chelicerata</taxon>
        <taxon>Arachnida</taxon>
        <taxon>Acari</taxon>
        <taxon>Parasitiformes</taxon>
        <taxon>Ixodida</taxon>
        <taxon>Ixodoidea</taxon>
        <taxon>Ixodidae</taxon>
        <taxon>Amblyomminae</taxon>
        <taxon>Amblyomma</taxon>
    </lineage>
</organism>
<dbReference type="SUPFAM" id="SSF57362">
    <property type="entry name" value="BPTI-like"/>
    <property type="match status" value="5"/>
</dbReference>
<dbReference type="InterPro" id="IPR020901">
    <property type="entry name" value="Prtase_inh_Kunz-CS"/>
</dbReference>
<reference evidence="6 7" key="1">
    <citation type="journal article" date="2023" name="Arcadia Sci">
        <title>De novo assembly of a long-read Amblyomma americanum tick genome.</title>
        <authorList>
            <person name="Chou S."/>
            <person name="Poskanzer K.E."/>
            <person name="Rollins M."/>
            <person name="Thuy-Boun P.S."/>
        </authorList>
    </citation>
    <scope>NUCLEOTIDE SEQUENCE [LARGE SCALE GENOMIC DNA]</scope>
    <source>
        <strain evidence="6">F_SG_1</strain>
        <tissue evidence="6">Salivary glands</tissue>
    </source>
</reference>
<dbReference type="PROSITE" id="PS00280">
    <property type="entry name" value="BPTI_KUNITZ_1"/>
    <property type="match status" value="3"/>
</dbReference>
<evidence type="ECO:0000256" key="1">
    <source>
        <dbReference type="ARBA" id="ARBA00022690"/>
    </source>
</evidence>
<dbReference type="FunFam" id="4.10.410.10:FF:000005">
    <property type="entry name" value="Pancreatic trypsin inhibitor"/>
    <property type="match status" value="1"/>
</dbReference>
<gene>
    <name evidence="6" type="ORF">V5799_010988</name>
</gene>
<dbReference type="SMART" id="SM00131">
    <property type="entry name" value="KU"/>
    <property type="match status" value="5"/>
</dbReference>
<dbReference type="PANTHER" id="PTHR10083">
    <property type="entry name" value="KUNITZ-TYPE PROTEASE INHIBITOR-RELATED"/>
    <property type="match status" value="1"/>
</dbReference>
<evidence type="ECO:0000256" key="2">
    <source>
        <dbReference type="ARBA" id="ARBA00022900"/>
    </source>
</evidence>
<dbReference type="Gene3D" id="4.10.410.10">
    <property type="entry name" value="Pancreatic trypsin inhibitor Kunitz domain"/>
    <property type="match status" value="5"/>
</dbReference>
<dbReference type="AlphaFoldDB" id="A0AAQ4EI24"/>
<feature type="domain" description="BPTI/Kunitz inhibitor" evidence="5">
    <location>
        <begin position="102"/>
        <end position="150"/>
    </location>
</feature>
<feature type="domain" description="BPTI/Kunitz inhibitor" evidence="5">
    <location>
        <begin position="44"/>
        <end position="94"/>
    </location>
</feature>
<dbReference type="Proteomes" id="UP001321473">
    <property type="component" value="Unassembled WGS sequence"/>
</dbReference>
<evidence type="ECO:0000313" key="7">
    <source>
        <dbReference type="Proteomes" id="UP001321473"/>
    </source>
</evidence>
<evidence type="ECO:0000256" key="3">
    <source>
        <dbReference type="ARBA" id="ARBA00023157"/>
    </source>
</evidence>
<feature type="domain" description="BPTI/Kunitz inhibitor" evidence="5">
    <location>
        <begin position="158"/>
        <end position="211"/>
    </location>
</feature>
<dbReference type="InterPro" id="IPR002223">
    <property type="entry name" value="Kunitz_BPTI"/>
</dbReference>
<evidence type="ECO:0000259" key="5">
    <source>
        <dbReference type="PROSITE" id="PS50279"/>
    </source>
</evidence>
<sequence>CQVPLSTQEPELLIMVQRLFIALFICILAGICAASKTVPPSEDCMQEPDPGICRGMFKKWFYNATSYRCEVFYYGGCNGNGNRFDKFAECSKKCRDPVLGVCALPEPKQICRAGYKGYRFNPFKQRCVRYIYCEHNENHFQTEKECQAQCGKFAQDSCLLPKHAGRNCSRSSRMQNFWFNSQTKACEQFDYEGCGGNGNNFLYESECWKTCGKYVESNCSYPIHRGKECPNGSPKVAFGYNNKNKRCERFVYYGCGGYPNRFDSARECWNTCGRNSGSKCVEPGPKNRFGLVKKYYYDVQSDSCKTSRYSPFSSKKNRFNTKNDCEATCKANYTSSIASF</sequence>
<keyword evidence="3" id="KW-1015">Disulfide bond</keyword>
<evidence type="ECO:0000256" key="4">
    <source>
        <dbReference type="SAM" id="Phobius"/>
    </source>
</evidence>
<feature type="domain" description="BPTI/Kunitz inhibitor" evidence="5">
    <location>
        <begin position="280"/>
        <end position="329"/>
    </location>
</feature>
<comment type="caution">
    <text evidence="6">The sequence shown here is derived from an EMBL/GenBank/DDBJ whole genome shotgun (WGS) entry which is preliminary data.</text>
</comment>
<keyword evidence="7" id="KW-1185">Reference proteome</keyword>
<dbReference type="PROSITE" id="PS50279">
    <property type="entry name" value="BPTI_KUNITZ_2"/>
    <property type="match status" value="5"/>
</dbReference>
<feature type="domain" description="BPTI/Kunitz inhibitor" evidence="5">
    <location>
        <begin position="219"/>
        <end position="272"/>
    </location>
</feature>
<dbReference type="EMBL" id="JARKHS020015377">
    <property type="protein sequence ID" value="KAK8774455.1"/>
    <property type="molecule type" value="Genomic_DNA"/>
</dbReference>
<name>A0AAQ4EI24_AMBAM</name>